<proteinExistence type="predicted"/>
<protein>
    <recommendedName>
        <fullName evidence="3">Integral membrane protein</fullName>
    </recommendedName>
</protein>
<name>A0AAU7VTK4_9MICO</name>
<keyword evidence="1" id="KW-0812">Transmembrane</keyword>
<dbReference type="AlphaFoldDB" id="A0AAU7VTK4"/>
<gene>
    <name evidence="2" type="ORF">ABS642_16625</name>
</gene>
<dbReference type="EMBL" id="CP158357">
    <property type="protein sequence ID" value="XBX77522.1"/>
    <property type="molecule type" value="Genomic_DNA"/>
</dbReference>
<keyword evidence="1" id="KW-0472">Membrane</keyword>
<feature type="transmembrane region" description="Helical" evidence="1">
    <location>
        <begin position="51"/>
        <end position="75"/>
    </location>
</feature>
<accession>A0AAU7VTK4</accession>
<dbReference type="RefSeq" id="WP_350350996.1">
    <property type="nucleotide sequence ID" value="NZ_CP158357.1"/>
</dbReference>
<evidence type="ECO:0008006" key="3">
    <source>
        <dbReference type="Google" id="ProtNLM"/>
    </source>
</evidence>
<sequence length="124" mass="12940">MRIVGSVSLATAATLIGLFGNLMLGLAGLSLAGPGVTVIEYTDSDDIERAIGIGMGIIALVVWHVLLLSAVLVGLRGGRPTRARRATVWIVVGLSTVLVLGTLFVVLATPPPLSEYPPPEWNRA</sequence>
<evidence type="ECO:0000256" key="1">
    <source>
        <dbReference type="SAM" id="Phobius"/>
    </source>
</evidence>
<reference evidence="2" key="1">
    <citation type="submission" date="2024-06" db="EMBL/GenBank/DDBJ databases">
        <title>Draft genome sequence of Microbacterium sp. strain A8/3-1, isolated from Oxytropis tragacanthoides Fisch. ex DC. Root nodules in the Altai region of Russia.</title>
        <authorList>
            <person name="Sazanova A."/>
            <person name="Guro P."/>
            <person name="Kuznetsova I."/>
            <person name="Belimov A."/>
            <person name="Safronova V."/>
        </authorList>
    </citation>
    <scope>NUCLEOTIDE SEQUENCE</scope>
    <source>
        <strain evidence="2">A8/3-1</strain>
    </source>
</reference>
<keyword evidence="1" id="KW-1133">Transmembrane helix</keyword>
<organism evidence="2">
    <name type="scientific">Microbacterium sp. A8/3-1</name>
    <dbReference type="NCBI Taxonomy" id="3160749"/>
    <lineage>
        <taxon>Bacteria</taxon>
        <taxon>Bacillati</taxon>
        <taxon>Actinomycetota</taxon>
        <taxon>Actinomycetes</taxon>
        <taxon>Micrococcales</taxon>
        <taxon>Microbacteriaceae</taxon>
        <taxon>Microbacterium</taxon>
    </lineage>
</organism>
<evidence type="ECO:0000313" key="2">
    <source>
        <dbReference type="EMBL" id="XBX77522.1"/>
    </source>
</evidence>
<feature type="transmembrane region" description="Helical" evidence="1">
    <location>
        <begin position="87"/>
        <end position="108"/>
    </location>
</feature>